<reference evidence="3" key="2">
    <citation type="submission" date="2021-04" db="EMBL/GenBank/DDBJ databases">
        <authorList>
            <person name="Gilroy R."/>
        </authorList>
    </citation>
    <scope>NUCLEOTIDE SEQUENCE</scope>
    <source>
        <strain evidence="3">CHK187-11901</strain>
    </source>
</reference>
<dbReference type="CDD" id="cd09620">
    <property type="entry name" value="CBM9_like_3"/>
    <property type="match status" value="1"/>
</dbReference>
<name>A0A9D2NQ98_9FIRM</name>
<dbReference type="PROSITE" id="PS51257">
    <property type="entry name" value="PROKAR_LIPOPROTEIN"/>
    <property type="match status" value="1"/>
</dbReference>
<gene>
    <name evidence="3" type="ORF">H9702_05140</name>
</gene>
<dbReference type="Proteomes" id="UP000823896">
    <property type="component" value="Unassembled WGS sequence"/>
</dbReference>
<comment type="caution">
    <text evidence="3">The sequence shown here is derived from an EMBL/GenBank/DDBJ whole genome shotgun (WGS) entry which is preliminary data.</text>
</comment>
<evidence type="ECO:0000256" key="1">
    <source>
        <dbReference type="SAM" id="SignalP"/>
    </source>
</evidence>
<dbReference type="Pfam" id="PF06452">
    <property type="entry name" value="CBM9_1"/>
    <property type="match status" value="1"/>
</dbReference>
<feature type="chain" id="PRO_5039349459" evidence="1">
    <location>
        <begin position="26"/>
        <end position="260"/>
    </location>
</feature>
<dbReference type="SUPFAM" id="SSF49344">
    <property type="entry name" value="CBD9-like"/>
    <property type="match status" value="1"/>
</dbReference>
<evidence type="ECO:0000259" key="2">
    <source>
        <dbReference type="Pfam" id="PF06452"/>
    </source>
</evidence>
<evidence type="ECO:0000313" key="4">
    <source>
        <dbReference type="Proteomes" id="UP000823896"/>
    </source>
</evidence>
<evidence type="ECO:0000313" key="3">
    <source>
        <dbReference type="EMBL" id="HJC36497.1"/>
    </source>
</evidence>
<dbReference type="GO" id="GO:0016052">
    <property type="term" value="P:carbohydrate catabolic process"/>
    <property type="evidence" value="ECO:0007669"/>
    <property type="project" value="InterPro"/>
</dbReference>
<sequence>MKKLCRYTALSSLAAAMLLSTGCTSTSDASSSSSIAYNEANTPHYDVVLREDAAAIDGDLSDAVWADVPSISGGFHFPWDTKEAPLTVFKGYNDGTDFYFCFEVHDENVVSEQEWKEDESTVDNEDRVELFFAGGSIDKPTTEGMPLYYGVEIDPQGRVHDYSIEYYRHFDGTWNLEGLETAGVSTDNGYIVEGKVPLDSLRDLDLIRDNVMRAGVYRAEFSRPSEDGELVQEWISWVDPKTEAPDYHVDSSFGEFRFLQ</sequence>
<dbReference type="Gene3D" id="2.60.40.1190">
    <property type="match status" value="1"/>
</dbReference>
<reference evidence="3" key="1">
    <citation type="journal article" date="2021" name="PeerJ">
        <title>Extensive microbial diversity within the chicken gut microbiome revealed by metagenomics and culture.</title>
        <authorList>
            <person name="Gilroy R."/>
            <person name="Ravi A."/>
            <person name="Getino M."/>
            <person name="Pursley I."/>
            <person name="Horton D.L."/>
            <person name="Alikhan N.F."/>
            <person name="Baker D."/>
            <person name="Gharbi K."/>
            <person name="Hall N."/>
            <person name="Watson M."/>
            <person name="Adriaenssens E.M."/>
            <person name="Foster-Nyarko E."/>
            <person name="Jarju S."/>
            <person name="Secka A."/>
            <person name="Antonio M."/>
            <person name="Oren A."/>
            <person name="Chaudhuri R.R."/>
            <person name="La Ragione R."/>
            <person name="Hildebrand F."/>
            <person name="Pallen M.J."/>
        </authorList>
    </citation>
    <scope>NUCLEOTIDE SEQUENCE</scope>
    <source>
        <strain evidence="3">CHK187-11901</strain>
    </source>
</reference>
<dbReference type="InterPro" id="IPR010502">
    <property type="entry name" value="Carb-bd_dom_fam9"/>
</dbReference>
<dbReference type="GO" id="GO:0030246">
    <property type="term" value="F:carbohydrate binding"/>
    <property type="evidence" value="ECO:0007669"/>
    <property type="project" value="InterPro"/>
</dbReference>
<dbReference type="EMBL" id="DWWM01000030">
    <property type="protein sequence ID" value="HJC36497.1"/>
    <property type="molecule type" value="Genomic_DNA"/>
</dbReference>
<feature type="domain" description="Carbohydrate-binding" evidence="2">
    <location>
        <begin position="56"/>
        <end position="256"/>
    </location>
</feature>
<feature type="signal peptide" evidence="1">
    <location>
        <begin position="1"/>
        <end position="25"/>
    </location>
</feature>
<proteinExistence type="predicted"/>
<keyword evidence="1" id="KW-0732">Signal</keyword>
<accession>A0A9D2NQ98</accession>
<protein>
    <submittedName>
        <fullName evidence="3">Carbohydrate-binding family 9-like protein</fullName>
    </submittedName>
</protein>
<dbReference type="AlphaFoldDB" id="A0A9D2NQ98"/>
<dbReference type="GO" id="GO:0004553">
    <property type="term" value="F:hydrolase activity, hydrolyzing O-glycosyl compounds"/>
    <property type="evidence" value="ECO:0007669"/>
    <property type="project" value="InterPro"/>
</dbReference>
<organism evidence="3 4">
    <name type="scientific">Candidatus Merdibacter merdavium</name>
    <dbReference type="NCBI Taxonomy" id="2838692"/>
    <lineage>
        <taxon>Bacteria</taxon>
        <taxon>Bacillati</taxon>
        <taxon>Bacillota</taxon>
        <taxon>Erysipelotrichia</taxon>
        <taxon>Erysipelotrichales</taxon>
        <taxon>Erysipelotrichaceae</taxon>
        <taxon>Merdibacter</taxon>
    </lineage>
</organism>